<proteinExistence type="predicted"/>
<dbReference type="Proteomes" id="UP001243212">
    <property type="component" value="Unassembled WGS sequence"/>
</dbReference>
<gene>
    <name evidence="3" type="ORF">J2S70_001156</name>
</gene>
<sequence>MTNRNTNAAPDRPAPTDHAPEGPTSLAGQGPIAPESGQSIGELIAKVTAQFSALVRDEISYTKLQATSKVKKLGIGGVLLAVAGILALYLLGLLLIAAAFAFAQIMPVWAGFLVVSGILLLIILILAFVGLGRMKAAQKHKINPGAGIQKNVDAVKKGLN</sequence>
<name>A0ABT9NGN9_9ACTO</name>
<evidence type="ECO:0000256" key="1">
    <source>
        <dbReference type="SAM" id="MobiDB-lite"/>
    </source>
</evidence>
<keyword evidence="4" id="KW-1185">Reference proteome</keyword>
<dbReference type="Pfam" id="PF07332">
    <property type="entry name" value="Phage_holin_3_6"/>
    <property type="match status" value="1"/>
</dbReference>
<comment type="caution">
    <text evidence="3">The sequence shown here is derived from an EMBL/GenBank/DDBJ whole genome shotgun (WGS) entry which is preliminary data.</text>
</comment>
<evidence type="ECO:0000256" key="2">
    <source>
        <dbReference type="SAM" id="Phobius"/>
    </source>
</evidence>
<feature type="transmembrane region" description="Helical" evidence="2">
    <location>
        <begin position="108"/>
        <end position="131"/>
    </location>
</feature>
<keyword evidence="2" id="KW-0812">Transmembrane</keyword>
<keyword evidence="2" id="KW-0472">Membrane</keyword>
<accession>A0ABT9NGN9</accession>
<organism evidence="3 4">
    <name type="scientific">Trueperella bonasi</name>
    <dbReference type="NCBI Taxonomy" id="312286"/>
    <lineage>
        <taxon>Bacteria</taxon>
        <taxon>Bacillati</taxon>
        <taxon>Actinomycetota</taxon>
        <taxon>Actinomycetes</taxon>
        <taxon>Actinomycetales</taxon>
        <taxon>Actinomycetaceae</taxon>
        <taxon>Trueperella</taxon>
    </lineage>
</organism>
<dbReference type="InterPro" id="IPR009937">
    <property type="entry name" value="Phage_holin_3_6"/>
</dbReference>
<evidence type="ECO:0000313" key="4">
    <source>
        <dbReference type="Proteomes" id="UP001243212"/>
    </source>
</evidence>
<dbReference type="RefSeq" id="WP_307682788.1">
    <property type="nucleotide sequence ID" value="NZ_JAUSQX010000001.1"/>
</dbReference>
<keyword evidence="2" id="KW-1133">Transmembrane helix</keyword>
<feature type="region of interest" description="Disordered" evidence="1">
    <location>
        <begin position="1"/>
        <end position="31"/>
    </location>
</feature>
<reference evidence="3 4" key="1">
    <citation type="submission" date="2023-07" db="EMBL/GenBank/DDBJ databases">
        <title>Sequencing the genomes of 1000 actinobacteria strains.</title>
        <authorList>
            <person name="Klenk H.-P."/>
        </authorList>
    </citation>
    <scope>NUCLEOTIDE SEQUENCE [LARGE SCALE GENOMIC DNA]</scope>
    <source>
        <strain evidence="3 4">DSM 17163</strain>
    </source>
</reference>
<dbReference type="EMBL" id="JAUSQX010000001">
    <property type="protein sequence ID" value="MDP9806574.1"/>
    <property type="molecule type" value="Genomic_DNA"/>
</dbReference>
<feature type="transmembrane region" description="Helical" evidence="2">
    <location>
        <begin position="73"/>
        <end position="102"/>
    </location>
</feature>
<protein>
    <submittedName>
        <fullName evidence="3">Multisubunit Na+/H+ antiporter MnhG subunit</fullName>
    </submittedName>
</protein>
<evidence type="ECO:0000313" key="3">
    <source>
        <dbReference type="EMBL" id="MDP9806574.1"/>
    </source>
</evidence>